<dbReference type="AlphaFoldDB" id="A0A1H4IZC1"/>
<dbReference type="Proteomes" id="UP000182409">
    <property type="component" value="Unassembled WGS sequence"/>
</dbReference>
<organism evidence="2 3">
    <name type="scientific">Terriglobus roseus</name>
    <dbReference type="NCBI Taxonomy" id="392734"/>
    <lineage>
        <taxon>Bacteria</taxon>
        <taxon>Pseudomonadati</taxon>
        <taxon>Acidobacteriota</taxon>
        <taxon>Terriglobia</taxon>
        <taxon>Terriglobales</taxon>
        <taxon>Acidobacteriaceae</taxon>
        <taxon>Terriglobus</taxon>
    </lineage>
</organism>
<feature type="compositionally biased region" description="Low complexity" evidence="1">
    <location>
        <begin position="695"/>
        <end position="706"/>
    </location>
</feature>
<feature type="region of interest" description="Disordered" evidence="1">
    <location>
        <begin position="684"/>
        <end position="706"/>
    </location>
</feature>
<protein>
    <submittedName>
        <fullName evidence="2">Putative baseplate assembly protein</fullName>
    </submittedName>
</protein>
<evidence type="ECO:0000313" key="2">
    <source>
        <dbReference type="EMBL" id="SEB38718.1"/>
    </source>
</evidence>
<name>A0A1H4IZC1_9BACT</name>
<evidence type="ECO:0000256" key="1">
    <source>
        <dbReference type="SAM" id="MobiDB-lite"/>
    </source>
</evidence>
<sequence length="908" mass="94792">MPGLAEIRYRVGKYGTFRESMMAALSDTNLPALQGLTTRDAGDFTVALLDGWSVTLDVLTMYQERLANEAYLRTATQPRSVFELTRLVGYVPSPGVAASTVLAFTLNSAPGAPESVLIPAGTRAQSIPPPGGLPQVFETEEDLVAHRGWNALPAMATVPWALAGEDTRTCLAGVSTGLQPGDALLFVAATDGVAKAAGPADLRTITSVQVRSADAITEVGWDRALSSFTAGAGKDEVVVYAMRKKASLFGSQAPNPLLFTTAGITNSTGYPGEGQTDWQFQYSSGSHEVNLDSQYAGIAPSGDVAQWAVLSTGAITALLQIGGVRDWNPNLYTLTGKSTALKFSSAAVIEGTAGAAIDDLLTLIVAASRTATVYMASEQLPVAKLPLRPPYVTPTDALPYAMSGDLLQPVVGTSITIQGGQGIVAGMPIAVQGKAVRLRVLIPADASFVPDQTSSKQLVTPNQVFLVNGFPPTAAASESVWQVIMSSGIAGSLHLADGTTFRLEASSSEDVLIGEASRVNRVETQGDVTTLHLASALQGIYDTVTVTVNANAMDSNHGETVHEILGSGDGTNAALRLSLKQSPLTYTSADTGGGIASTLQVWVNNLRWTEVPNFLGSGPSDRVYVTGVDQGGKVFVQFGDGLRGARTPTGQSNLRVVYRKGIGSAGMVSAGQISQLLDRPQGLKGVANPSGASGAEDPATPADARTAAPMPTVTLGRVVTLDDFQAYASAFPGIGKALAVWSWLDGERGVLVTVSGVNGSMLSPEDEAAIHLLDDLQKYGTGRTPVRVVPYRPILFSIAAGLKIDTTQFAVDEVTSRVWSALQQVFAFTNRKFQQGVAGSDVVERIQSVKGVQAVQLQGLYRSGDASSLPPAGTLRADTLATAPNSVLMGAELFLLDPASRAGLGAWQ</sequence>
<evidence type="ECO:0000313" key="3">
    <source>
        <dbReference type="Proteomes" id="UP000182409"/>
    </source>
</evidence>
<gene>
    <name evidence="2" type="ORF">SAMN05443244_0176</name>
</gene>
<reference evidence="2 3" key="1">
    <citation type="submission" date="2016-10" db="EMBL/GenBank/DDBJ databases">
        <authorList>
            <person name="de Groot N.N."/>
        </authorList>
    </citation>
    <scope>NUCLEOTIDE SEQUENCE [LARGE SCALE GENOMIC DNA]</scope>
    <source>
        <strain evidence="2 3">AB35.6</strain>
    </source>
</reference>
<dbReference type="RefSeq" id="WP_139285048.1">
    <property type="nucleotide sequence ID" value="NZ_FNSD01000001.1"/>
</dbReference>
<proteinExistence type="predicted"/>
<dbReference type="EMBL" id="FNSD01000001">
    <property type="protein sequence ID" value="SEB38718.1"/>
    <property type="molecule type" value="Genomic_DNA"/>
</dbReference>
<dbReference type="OrthoDB" id="266253at2"/>
<accession>A0A1H4IZC1</accession>